<dbReference type="STRING" id="1081102.A0A167Z8A4"/>
<dbReference type="EMBL" id="AZHD01000002">
    <property type="protein sequence ID" value="OAA67203.1"/>
    <property type="molecule type" value="Genomic_DNA"/>
</dbReference>
<comment type="subcellular location">
    <subcellularLocation>
        <location evidence="8">Mitochondrion matrix</location>
    </subcellularLocation>
</comment>
<comment type="catalytic activity">
    <reaction evidence="7">
        <text>L-seryl-[pyruvate dehydrogenase E1 alpha subunit] + ATP = O-phospho-L-seryl-[pyruvate dehydrogenase E1 alpha subunit] + ADP + H(+)</text>
        <dbReference type="Rhea" id="RHEA:23052"/>
        <dbReference type="Rhea" id="RHEA-COMP:13689"/>
        <dbReference type="Rhea" id="RHEA-COMP:13690"/>
        <dbReference type="ChEBI" id="CHEBI:15378"/>
        <dbReference type="ChEBI" id="CHEBI:29999"/>
        <dbReference type="ChEBI" id="CHEBI:30616"/>
        <dbReference type="ChEBI" id="CHEBI:83421"/>
        <dbReference type="ChEBI" id="CHEBI:456216"/>
        <dbReference type="EC" id="2.7.11.2"/>
    </reaction>
</comment>
<evidence type="ECO:0000259" key="10">
    <source>
        <dbReference type="PROSITE" id="PS50109"/>
    </source>
</evidence>
<dbReference type="PRINTS" id="PR00344">
    <property type="entry name" value="BCTRLSENSOR"/>
</dbReference>
<sequence>MSWRKTDRLMDTIKHYASFPATGVSLRQMVQFGEKPSVGTLFRASQFLAEELPIRLAHRVQELESLPDGLSDMPSVKKVQDWYAQSFEEITTLPKPDLSKDTRDRLMRPSRMSGRNGTSDLVLTEATPNPSIAKGQYTSQVPLLNGHYNGNGNGLLKKYPAARRYFAWVDDTGDWPSTLQLYNQRFAQTLHKIKRRHDGVVTTMAQGILEYKRRRQRMQIDHNIQAFLDRFYMSRIGIRMLIGQHIALTDQSHHRDPTYVGIICTKTNVHDLAQEAIENARFVCEDHYGLFDAPKIQLVCNPNLHFMYVPGHLSHMLFETLKNSLRAVVERHGQDKQEFPVTKVIVAEGREDITIKISDEGGGIPRSAIPLVWTYMYTTVDRTPSLDPDFDKSDFKAPMAGFGYGLPISRLYARYFGGDLKLISMEGYGTDVYLHLNRLSMTEHTTPLGIQARTRFKKERREVSERRQVGDAENLMQPNTLSSLSSSSSSSSRSHDSEL</sequence>
<organism evidence="11 12">
    <name type="scientific">Niveomyces insectorum RCEF 264</name>
    <dbReference type="NCBI Taxonomy" id="1081102"/>
    <lineage>
        <taxon>Eukaryota</taxon>
        <taxon>Fungi</taxon>
        <taxon>Dikarya</taxon>
        <taxon>Ascomycota</taxon>
        <taxon>Pezizomycotina</taxon>
        <taxon>Sordariomycetes</taxon>
        <taxon>Hypocreomycetidae</taxon>
        <taxon>Hypocreales</taxon>
        <taxon>Cordycipitaceae</taxon>
        <taxon>Niveomyces</taxon>
    </lineage>
</organism>
<keyword evidence="3 8" id="KW-0547">Nucleotide-binding</keyword>
<reference evidence="11 12" key="1">
    <citation type="journal article" date="2016" name="Genome Biol. Evol.">
        <title>Divergent and convergent evolution of fungal pathogenicity.</title>
        <authorList>
            <person name="Shang Y."/>
            <person name="Xiao G."/>
            <person name="Zheng P."/>
            <person name="Cen K."/>
            <person name="Zhan S."/>
            <person name="Wang C."/>
        </authorList>
    </citation>
    <scope>NUCLEOTIDE SEQUENCE [LARGE SCALE GENOMIC DNA]</scope>
    <source>
        <strain evidence="11 12">RCEF 264</strain>
    </source>
</reference>
<dbReference type="CDD" id="cd16929">
    <property type="entry name" value="HATPase_PDK-like"/>
    <property type="match status" value="1"/>
</dbReference>
<name>A0A167Z8A4_9HYPO</name>
<evidence type="ECO:0000313" key="12">
    <source>
        <dbReference type="Proteomes" id="UP000076874"/>
    </source>
</evidence>
<gene>
    <name evidence="11" type="ORF">SPI_01779</name>
</gene>
<comment type="similarity">
    <text evidence="1 8">Belongs to the PDK/BCKDK protein kinase family.</text>
</comment>
<dbReference type="SUPFAM" id="SSF55874">
    <property type="entry name" value="ATPase domain of HSP90 chaperone/DNA topoisomerase II/histidine kinase"/>
    <property type="match status" value="1"/>
</dbReference>
<evidence type="ECO:0000256" key="1">
    <source>
        <dbReference type="ARBA" id="ARBA00006155"/>
    </source>
</evidence>
<keyword evidence="2 8" id="KW-0808">Transferase</keyword>
<keyword evidence="4 8" id="KW-0418">Kinase</keyword>
<dbReference type="Pfam" id="PF02518">
    <property type="entry name" value="HATPase_c"/>
    <property type="match status" value="1"/>
</dbReference>
<dbReference type="InterPro" id="IPR003594">
    <property type="entry name" value="HATPase_dom"/>
</dbReference>
<dbReference type="OrthoDB" id="241648at2759"/>
<protein>
    <recommendedName>
        <fullName evidence="8">Protein-serine/threonine kinase</fullName>
        <ecNumber evidence="8">2.7.11.-</ecNumber>
    </recommendedName>
</protein>
<dbReference type="InterPro" id="IPR036784">
    <property type="entry name" value="AK/P_DHK_N_sf"/>
</dbReference>
<accession>A0A167Z8A4</accession>
<feature type="region of interest" description="Disordered" evidence="9">
    <location>
        <begin position="94"/>
        <end position="123"/>
    </location>
</feature>
<evidence type="ECO:0000256" key="5">
    <source>
        <dbReference type="ARBA" id="ARBA00022840"/>
    </source>
</evidence>
<dbReference type="InterPro" id="IPR039028">
    <property type="entry name" value="BCKD/PDK"/>
</dbReference>
<evidence type="ECO:0000256" key="4">
    <source>
        <dbReference type="ARBA" id="ARBA00022777"/>
    </source>
</evidence>
<feature type="compositionally biased region" description="Basic and acidic residues" evidence="9">
    <location>
        <begin position="97"/>
        <end position="107"/>
    </location>
</feature>
<evidence type="ECO:0000256" key="2">
    <source>
        <dbReference type="ARBA" id="ARBA00022679"/>
    </source>
</evidence>
<evidence type="ECO:0000256" key="3">
    <source>
        <dbReference type="ARBA" id="ARBA00022741"/>
    </source>
</evidence>
<dbReference type="InterPro" id="IPR005467">
    <property type="entry name" value="His_kinase_dom"/>
</dbReference>
<comment type="caution">
    <text evidence="11">The sequence shown here is derived from an EMBL/GenBank/DDBJ whole genome shotgun (WGS) entry which is preliminary data.</text>
</comment>
<dbReference type="InterPro" id="IPR018955">
    <property type="entry name" value="BCDHK/PDK_N"/>
</dbReference>
<dbReference type="GO" id="GO:0005759">
    <property type="term" value="C:mitochondrial matrix"/>
    <property type="evidence" value="ECO:0007669"/>
    <property type="project" value="UniProtKB-SubCell"/>
</dbReference>
<evidence type="ECO:0000256" key="6">
    <source>
        <dbReference type="ARBA" id="ARBA00023128"/>
    </source>
</evidence>
<feature type="compositionally biased region" description="Polar residues" evidence="9">
    <location>
        <begin position="113"/>
        <end position="123"/>
    </location>
</feature>
<dbReference type="PANTHER" id="PTHR11947:SF3">
    <property type="entry name" value="[PYRUVATE DEHYDROGENASE (ACETYL-TRANSFERRING)] KINASE, MITOCHONDRIAL"/>
    <property type="match status" value="1"/>
</dbReference>
<dbReference type="Pfam" id="PF10436">
    <property type="entry name" value="BCDHK_Adom3"/>
    <property type="match status" value="1"/>
</dbReference>
<keyword evidence="12" id="KW-1185">Reference proteome</keyword>
<dbReference type="AlphaFoldDB" id="A0A167Z8A4"/>
<dbReference type="FunFam" id="3.30.565.10:FF:000065">
    <property type="entry name" value="[Pyruvate dehydrogenase (Acetyl-transferring)] kinase mitochondrial"/>
    <property type="match status" value="1"/>
</dbReference>
<keyword evidence="6 8" id="KW-0496">Mitochondrion</keyword>
<dbReference type="Gene3D" id="3.30.565.10">
    <property type="entry name" value="Histidine kinase-like ATPase, C-terminal domain"/>
    <property type="match status" value="1"/>
</dbReference>
<feature type="compositionally biased region" description="Basic and acidic residues" evidence="9">
    <location>
        <begin position="459"/>
        <end position="470"/>
    </location>
</feature>
<dbReference type="GO" id="GO:0004740">
    <property type="term" value="F:pyruvate dehydrogenase (acetyl-transferring) kinase activity"/>
    <property type="evidence" value="ECO:0007669"/>
    <property type="project" value="UniProtKB-EC"/>
</dbReference>
<keyword evidence="5 8" id="KW-0067">ATP-binding</keyword>
<dbReference type="GO" id="GO:0005524">
    <property type="term" value="F:ATP binding"/>
    <property type="evidence" value="ECO:0007669"/>
    <property type="project" value="UniProtKB-UniRule"/>
</dbReference>
<proteinExistence type="inferred from homology"/>
<feature type="domain" description="Histidine kinase" evidence="10">
    <location>
        <begin position="313"/>
        <end position="440"/>
    </location>
</feature>
<keyword evidence="11" id="KW-0670">Pyruvate</keyword>
<evidence type="ECO:0000256" key="7">
    <source>
        <dbReference type="ARBA" id="ARBA00048201"/>
    </source>
</evidence>
<dbReference type="Gene3D" id="1.20.140.20">
    <property type="entry name" value="Alpha-ketoacid/pyruvate dehydrogenase kinase, N-terminal domain"/>
    <property type="match status" value="1"/>
</dbReference>
<dbReference type="SMART" id="SM00387">
    <property type="entry name" value="HATPase_c"/>
    <property type="match status" value="1"/>
</dbReference>
<evidence type="ECO:0000256" key="9">
    <source>
        <dbReference type="SAM" id="MobiDB-lite"/>
    </source>
</evidence>
<evidence type="ECO:0000256" key="8">
    <source>
        <dbReference type="RuleBase" id="RU366032"/>
    </source>
</evidence>
<evidence type="ECO:0000313" key="11">
    <source>
        <dbReference type="EMBL" id="OAA67203.1"/>
    </source>
</evidence>
<dbReference type="SUPFAM" id="SSF69012">
    <property type="entry name" value="alpha-ketoacid dehydrogenase kinase, N-terminal domain"/>
    <property type="match status" value="1"/>
</dbReference>
<dbReference type="EC" id="2.7.11.-" evidence="8"/>
<dbReference type="InterPro" id="IPR036890">
    <property type="entry name" value="HATPase_C_sf"/>
</dbReference>
<feature type="compositionally biased region" description="Low complexity" evidence="9">
    <location>
        <begin position="481"/>
        <end position="492"/>
    </location>
</feature>
<dbReference type="GO" id="GO:0010906">
    <property type="term" value="P:regulation of glucose metabolic process"/>
    <property type="evidence" value="ECO:0007669"/>
    <property type="project" value="TreeGrafter"/>
</dbReference>
<feature type="region of interest" description="Disordered" evidence="9">
    <location>
        <begin position="457"/>
        <end position="499"/>
    </location>
</feature>
<dbReference type="InterPro" id="IPR004358">
    <property type="entry name" value="Sig_transdc_His_kin-like_C"/>
</dbReference>
<dbReference type="PANTHER" id="PTHR11947">
    <property type="entry name" value="PYRUVATE DEHYDROGENASE KINASE"/>
    <property type="match status" value="1"/>
</dbReference>
<dbReference type="Proteomes" id="UP000076874">
    <property type="component" value="Unassembled WGS sequence"/>
</dbReference>
<dbReference type="PROSITE" id="PS50109">
    <property type="entry name" value="HIS_KIN"/>
    <property type="match status" value="1"/>
</dbReference>